<evidence type="ECO:0000313" key="1">
    <source>
        <dbReference type="EMBL" id="MBJ6361782.1"/>
    </source>
</evidence>
<reference evidence="1" key="1">
    <citation type="submission" date="2020-12" db="EMBL/GenBank/DDBJ databases">
        <authorList>
            <person name="Huq M.A."/>
        </authorList>
    </citation>
    <scope>NUCLEOTIDE SEQUENCE</scope>
    <source>
        <strain evidence="1">MAHUQ-46</strain>
    </source>
</reference>
<dbReference type="AlphaFoldDB" id="A0A934MV63"/>
<dbReference type="EMBL" id="JAELUP010000052">
    <property type="protein sequence ID" value="MBJ6361782.1"/>
    <property type="molecule type" value="Genomic_DNA"/>
</dbReference>
<comment type="caution">
    <text evidence="1">The sequence shown here is derived from an EMBL/GenBank/DDBJ whole genome shotgun (WGS) entry which is preliminary data.</text>
</comment>
<gene>
    <name evidence="1" type="ORF">JFN88_10950</name>
</gene>
<organism evidence="1 2">
    <name type="scientific">Paenibacillus roseus</name>
    <dbReference type="NCBI Taxonomy" id="2798579"/>
    <lineage>
        <taxon>Bacteria</taxon>
        <taxon>Bacillati</taxon>
        <taxon>Bacillota</taxon>
        <taxon>Bacilli</taxon>
        <taxon>Bacillales</taxon>
        <taxon>Paenibacillaceae</taxon>
        <taxon>Paenibacillus</taxon>
    </lineage>
</organism>
<name>A0A934MV63_9BACL</name>
<accession>A0A934MV63</accession>
<dbReference type="Proteomes" id="UP000640274">
    <property type="component" value="Unassembled WGS sequence"/>
</dbReference>
<dbReference type="RefSeq" id="WP_199019335.1">
    <property type="nucleotide sequence ID" value="NZ_JAELUP010000052.1"/>
</dbReference>
<proteinExistence type="predicted"/>
<evidence type="ECO:0000313" key="2">
    <source>
        <dbReference type="Proteomes" id="UP000640274"/>
    </source>
</evidence>
<sequence>MRRSILGLSTRIDTSLEVAARQQATVRLDGVALEKRLRLVRSSSFVEEMTKLDVSGTAATKEKVQELINKIAIEFPELAADQLPLGIVSKCYLGDPYEVHSLDARLAILEHYKRGEIVPNGMEKARKLAMHPGYAYIEVFKDKICAVSKSGQVSFIKE</sequence>
<protein>
    <submittedName>
        <fullName evidence="1">Uncharacterized protein</fullName>
    </submittedName>
</protein>
<keyword evidence="2" id="KW-1185">Reference proteome</keyword>